<dbReference type="GO" id="GO:0016787">
    <property type="term" value="F:hydrolase activity"/>
    <property type="evidence" value="ECO:0007669"/>
    <property type="project" value="UniProtKB-KW"/>
</dbReference>
<evidence type="ECO:0000256" key="1">
    <source>
        <dbReference type="SAM" id="SignalP"/>
    </source>
</evidence>
<dbReference type="EMBL" id="CP046161">
    <property type="protein sequence ID" value="QKO30079.1"/>
    <property type="molecule type" value="Genomic_DNA"/>
</dbReference>
<dbReference type="CDD" id="cd07731">
    <property type="entry name" value="ComA-like_MBL-fold"/>
    <property type="match status" value="1"/>
</dbReference>
<protein>
    <submittedName>
        <fullName evidence="3">MBL fold metallo-hydrolase</fullName>
    </submittedName>
</protein>
<dbReference type="InterPro" id="IPR035681">
    <property type="entry name" value="ComA-like_MBL"/>
</dbReference>
<feature type="domain" description="Metallo-beta-lactamase" evidence="2">
    <location>
        <begin position="65"/>
        <end position="264"/>
    </location>
</feature>
<keyword evidence="6" id="KW-1185">Reference proteome</keyword>
<evidence type="ECO:0000313" key="3">
    <source>
        <dbReference type="EMBL" id="QKN23239.1"/>
    </source>
</evidence>
<reference evidence="4" key="3">
    <citation type="journal article" date="2022" name="Int. J. Syst. Evol. Microbiol.">
        <title>Caproicibacterium lactatifermentans sp. nov., isolated from pit clay used for the production of Chinese strong aroma-type liquor.</title>
        <authorList>
            <person name="Wang H."/>
            <person name="Gu Y."/>
            <person name="Zhao D."/>
            <person name="Qiao Z."/>
            <person name="Zheng J."/>
            <person name="Gao J."/>
            <person name="Ren C."/>
            <person name="Xu Y."/>
        </authorList>
    </citation>
    <scope>NUCLEOTIDE SEQUENCE</scope>
    <source>
        <strain evidence="4">JNU-WLY1368</strain>
    </source>
</reference>
<dbReference type="KEGG" id="clf:GJQ69_01290"/>
<dbReference type="SUPFAM" id="SSF56281">
    <property type="entry name" value="Metallo-hydrolase/oxidoreductase"/>
    <property type="match status" value="1"/>
</dbReference>
<dbReference type="InterPro" id="IPR036866">
    <property type="entry name" value="RibonucZ/Hydroxyglut_hydro"/>
</dbReference>
<keyword evidence="1" id="KW-0732">Signal</keyword>
<dbReference type="Pfam" id="PF00753">
    <property type="entry name" value="Lactamase_B"/>
    <property type="match status" value="2"/>
</dbReference>
<dbReference type="InterPro" id="IPR001279">
    <property type="entry name" value="Metallo-B-lactamas"/>
</dbReference>
<dbReference type="PROSITE" id="PS51257">
    <property type="entry name" value="PROKAR_LIPOPROTEIN"/>
    <property type="match status" value="1"/>
</dbReference>
<dbReference type="AlphaFoldDB" id="A0A859DNX0"/>
<gene>
    <name evidence="3" type="ORF">GJQ69_01290</name>
    <name evidence="4" type="ORF">GKP14_03060</name>
</gene>
<dbReference type="RefSeq" id="WP_086036606.1">
    <property type="nucleotide sequence ID" value="NZ_CP046051.1"/>
</dbReference>
<evidence type="ECO:0000313" key="5">
    <source>
        <dbReference type="Proteomes" id="UP000501316"/>
    </source>
</evidence>
<evidence type="ECO:0000313" key="4">
    <source>
        <dbReference type="EMBL" id="QKO30079.1"/>
    </source>
</evidence>
<keyword evidence="3" id="KW-0378">Hydrolase</keyword>
<dbReference type="EMBL" id="CP046051">
    <property type="protein sequence ID" value="QKN23239.1"/>
    <property type="molecule type" value="Genomic_DNA"/>
</dbReference>
<proteinExistence type="predicted"/>
<evidence type="ECO:0000313" key="6">
    <source>
        <dbReference type="Proteomes" id="UP000509623"/>
    </source>
</evidence>
<accession>A0A859DNX0</accession>
<sequence length="316" mass="33394">MKKVFRFLAGALAPLFLLCGCQLSTDTIGSAAPVQQVTGSAAASQSSSVASAAGKNTVWFFDVGQGDSELLQLADGKNILIDAGTSECGSYLVKELKSLGIQKLDMVVATHPHADHIGGMQKIVENFSIGQYYMPRIADKDVPTSATYSHLLRAIQKKGIKATPVKAGLTMLSDSTCKAVFLAPKSASYKALNNYSAVLMVTIGQKKFLFTGDAEKESEQQMVQGGAALHADVLKCGHHGSKTSTSASFLKAVSPTYAVISCGRKNDYGFPPQQTLSHLKASGVQIYRTDEQKTICAHTDGKSISFTTGLASVTGT</sequence>
<name>A0A859DNX0_9FIRM</name>
<feature type="chain" id="PRO_5044663960" evidence="1">
    <location>
        <begin position="25"/>
        <end position="316"/>
    </location>
</feature>
<reference evidence="4" key="2">
    <citation type="journal article" date="2021" name="Appl. Environ. Microbiol.">
        <title>Adaptability of a Caproate-Producing Bacterium Contributes to Its Dominance in an Anaerobic Fermentation System.</title>
        <authorList>
            <person name="Wang H."/>
            <person name="Gu Y."/>
            <person name="Zhou W."/>
            <person name="Zhao D."/>
            <person name="Qiao Z."/>
            <person name="Zheng J."/>
            <person name="Gao J."/>
            <person name="Chen X."/>
            <person name="Ren C."/>
            <person name="Xu Y."/>
        </authorList>
    </citation>
    <scope>NUCLEOTIDE SEQUENCE</scope>
    <source>
        <strain evidence="4">JNU-WLY1368</strain>
    </source>
</reference>
<dbReference type="SMART" id="SM00849">
    <property type="entry name" value="Lactamase_B"/>
    <property type="match status" value="1"/>
</dbReference>
<dbReference type="Gene3D" id="3.60.15.10">
    <property type="entry name" value="Ribonuclease Z/Hydroxyacylglutathione hydrolase-like"/>
    <property type="match status" value="1"/>
</dbReference>
<feature type="signal peptide" evidence="1">
    <location>
        <begin position="1"/>
        <end position="24"/>
    </location>
</feature>
<evidence type="ECO:0000259" key="2">
    <source>
        <dbReference type="SMART" id="SM00849"/>
    </source>
</evidence>
<dbReference type="PANTHER" id="PTHR30619:SF1">
    <property type="entry name" value="RECOMBINATION PROTEIN 2"/>
    <property type="match status" value="1"/>
</dbReference>
<dbReference type="PANTHER" id="PTHR30619">
    <property type="entry name" value="DNA INTERNALIZATION/COMPETENCE PROTEIN COMEC/REC2"/>
    <property type="match status" value="1"/>
</dbReference>
<dbReference type="Proteomes" id="UP000509623">
    <property type="component" value="Chromosome"/>
</dbReference>
<reference evidence="5 6" key="1">
    <citation type="submission" date="2019-11" db="EMBL/GenBank/DDBJ databases">
        <authorList>
            <person name="Ren C."/>
            <person name="Wang H."/>
            <person name="Xu Y."/>
        </authorList>
    </citation>
    <scope>NUCLEOTIDE SEQUENCE [LARGE SCALE GENOMIC DNA]</scope>
    <source>
        <strain evidence="6">JNU-WLY1368</strain>
        <strain evidence="3 5">LBM 19010</strain>
    </source>
</reference>
<dbReference type="InterPro" id="IPR052159">
    <property type="entry name" value="Competence_DNA_uptake"/>
</dbReference>
<dbReference type="Proteomes" id="UP000501316">
    <property type="component" value="Chromosome"/>
</dbReference>
<organism evidence="3 5">
    <name type="scientific">Caproicibacterium lactatifermentans</name>
    <dbReference type="NCBI Taxonomy" id="2666138"/>
    <lineage>
        <taxon>Bacteria</taxon>
        <taxon>Bacillati</taxon>
        <taxon>Bacillota</taxon>
        <taxon>Clostridia</taxon>
        <taxon>Eubacteriales</taxon>
        <taxon>Oscillospiraceae</taxon>
        <taxon>Caproicibacterium</taxon>
    </lineage>
</organism>